<sequence length="626" mass="68560">MTETKSPEAKSDKAKHIFISEVQGHQAAYAKLLQFTHSSTKAAAIMLAAAIVALIVANSPLYEPFIHFWHTEVGFSFGDAERDMSLAHIINDIFMAVFFLLVGLEVKYEMTVGELTNIRQALLPIMAAVGGVLAPIVIYLIFNASNPATSHGWGVPTATDIAFALGILALLGNRVPGGVRVFLSTLAVADDIIAILVIAVFYGQSPSFLWLGLAAVVVVALLLINRAHVYSLYPYLLLGVVLWYCVFMSGVHSTIAGVLLAFTIPSGSRVNLHSFTQWSRNKVREAKRTFKPETPVIAQGEYIHTVKSLSRVANQVIPPATRLEHALYPWVYFGVLPLFALTNADVSFAGMDMGLVFTDSVFYGVFLGLLLGKPIGIMLMSFIIIKTKLANLPENVNWGHMLGASILGGVGFTMAIFVANLAFPDEMHIATAKLGILLASALAGVVGFVFLLMQAKGAQKRGVHYVATSDNENLQTADREALREGRKLLNNVNVGDIDDPELLARIEASKRRSNVFHITVDLGPTGLLGGGSMGDVRRAVMVELERVLREEGREDLVEKVRQELREDEDASPFSVMPEVLRETEGEEALRRAVTRTEEDDAFERLVWRTEEEALRKEEQDVEGVSQ</sequence>
<organism evidence="13 15">
    <name type="scientific">Xiamenia xianingshaonis</name>
    <dbReference type="NCBI Taxonomy" id="2682776"/>
    <lineage>
        <taxon>Bacteria</taxon>
        <taxon>Bacillati</taxon>
        <taxon>Actinomycetota</taxon>
        <taxon>Coriobacteriia</taxon>
        <taxon>Eggerthellales</taxon>
        <taxon>Eggerthellaceae</taxon>
        <taxon>Xiamenia</taxon>
    </lineage>
</organism>
<evidence type="ECO:0000256" key="9">
    <source>
        <dbReference type="ARBA" id="ARBA00023136"/>
    </source>
</evidence>
<feature type="transmembrane region" description="Helical" evidence="11">
    <location>
        <begin position="179"/>
        <end position="202"/>
    </location>
</feature>
<dbReference type="EMBL" id="CP072829">
    <property type="protein sequence ID" value="QTU85239.1"/>
    <property type="molecule type" value="Genomic_DNA"/>
</dbReference>
<feature type="transmembrane region" description="Helical" evidence="11">
    <location>
        <begin position="86"/>
        <end position="108"/>
    </location>
</feature>
<dbReference type="Proteomes" id="UP000671910">
    <property type="component" value="Chromosome"/>
</dbReference>
<keyword evidence="8 11" id="KW-0406">Ion transport</keyword>
<keyword evidence="5 11" id="KW-0812">Transmembrane</keyword>
<evidence type="ECO:0000256" key="7">
    <source>
        <dbReference type="ARBA" id="ARBA00023053"/>
    </source>
</evidence>
<feature type="transmembrane region" description="Helical" evidence="11">
    <location>
        <begin position="330"/>
        <end position="349"/>
    </location>
</feature>
<feature type="transmembrane region" description="Helical" evidence="11">
    <location>
        <begin position="120"/>
        <end position="141"/>
    </location>
</feature>
<keyword evidence="7 11" id="KW-0915">Sodium</keyword>
<dbReference type="PANTHER" id="PTHR30341">
    <property type="entry name" value="SODIUM ION/PROTON ANTIPORTER NHAA-RELATED"/>
    <property type="match status" value="1"/>
</dbReference>
<evidence type="ECO:0000256" key="6">
    <source>
        <dbReference type="ARBA" id="ARBA00022989"/>
    </source>
</evidence>
<dbReference type="PANTHER" id="PTHR30341:SF0">
    <property type="entry name" value="NA(+)_H(+) ANTIPORTER NHAA"/>
    <property type="match status" value="1"/>
</dbReference>
<feature type="transmembrane region" description="Helical" evidence="11">
    <location>
        <begin position="153"/>
        <end position="172"/>
    </location>
</feature>
<keyword evidence="2 11" id="KW-0813">Transport</keyword>
<evidence type="ECO:0000313" key="15">
    <source>
        <dbReference type="Proteomes" id="UP000671910"/>
    </source>
</evidence>
<evidence type="ECO:0000256" key="4">
    <source>
        <dbReference type="ARBA" id="ARBA00022475"/>
    </source>
</evidence>
<proteinExistence type="inferred from homology"/>
<evidence type="ECO:0000256" key="3">
    <source>
        <dbReference type="ARBA" id="ARBA00022449"/>
    </source>
</evidence>
<reference evidence="13" key="2">
    <citation type="submission" date="2021-04" db="EMBL/GenBank/DDBJ databases">
        <title>Novel species in family Eggerthellaceae.</title>
        <authorList>
            <person name="Zhang G."/>
        </authorList>
    </citation>
    <scope>NUCLEOTIDE SEQUENCE</scope>
    <source>
        <strain evidence="13">Zg-886</strain>
    </source>
</reference>
<dbReference type="Gene3D" id="1.20.1530.10">
    <property type="entry name" value="Na+/H+ antiporter like domain"/>
    <property type="match status" value="1"/>
</dbReference>
<dbReference type="InterPro" id="IPR023171">
    <property type="entry name" value="Na/H_antiporter_dom_sf"/>
</dbReference>
<reference evidence="12 14" key="1">
    <citation type="submission" date="2019-11" db="EMBL/GenBank/DDBJ databases">
        <title>Eggerthellaceae novel genus isolated from the rectal contents of marmort.</title>
        <authorList>
            <person name="Zhang G."/>
        </authorList>
    </citation>
    <scope>NUCLEOTIDE SEQUENCE [LARGE SCALE GENOMIC DNA]</scope>
    <source>
        <strain evidence="12">Zg-886</strain>
        <strain evidence="14">zg-886</strain>
    </source>
</reference>
<comment type="subcellular location">
    <subcellularLocation>
        <location evidence="1">Cell inner membrane</location>
        <topology evidence="1">Multi-pass membrane protein</topology>
    </subcellularLocation>
    <subcellularLocation>
        <location evidence="11">Cell membrane</location>
        <topology evidence="11">Multi-pass membrane protein</topology>
    </subcellularLocation>
</comment>
<accession>A0A9E6SVA3</accession>
<dbReference type="RefSeq" id="WP_166079663.1">
    <property type="nucleotide sequence ID" value="NZ_CP072829.1"/>
</dbReference>
<feature type="transmembrane region" description="Helical" evidence="11">
    <location>
        <begin position="236"/>
        <end position="264"/>
    </location>
</feature>
<dbReference type="EMBL" id="WPCR01000013">
    <property type="protein sequence ID" value="NHM14889.1"/>
    <property type="molecule type" value="Genomic_DNA"/>
</dbReference>
<keyword evidence="3 11" id="KW-0050">Antiport</keyword>
<comment type="function">
    <text evidence="11">Na(+)/H(+) antiporter that extrudes sodium in exchange for external protons.</text>
</comment>
<name>A0A9E6SVA3_9ACTN</name>
<evidence type="ECO:0000313" key="13">
    <source>
        <dbReference type="EMBL" id="QTU85239.1"/>
    </source>
</evidence>
<evidence type="ECO:0000256" key="1">
    <source>
        <dbReference type="ARBA" id="ARBA00004429"/>
    </source>
</evidence>
<dbReference type="Proteomes" id="UP000636394">
    <property type="component" value="Unassembled WGS sequence"/>
</dbReference>
<comment type="similarity">
    <text evidence="11">Belongs to the NhaA Na(+)/H(+) (TC 2.A.33) antiporter family.</text>
</comment>
<evidence type="ECO:0000256" key="11">
    <source>
        <dbReference type="HAMAP-Rule" id="MF_01844"/>
    </source>
</evidence>
<evidence type="ECO:0000256" key="2">
    <source>
        <dbReference type="ARBA" id="ARBA00022448"/>
    </source>
</evidence>
<dbReference type="KEGG" id="ebz:J7S26_06740"/>
<dbReference type="GO" id="GO:0005886">
    <property type="term" value="C:plasma membrane"/>
    <property type="evidence" value="ECO:0007669"/>
    <property type="project" value="UniProtKB-SubCell"/>
</dbReference>
<dbReference type="InterPro" id="IPR004670">
    <property type="entry name" value="NhaA"/>
</dbReference>
<feature type="transmembrane region" description="Helical" evidence="11">
    <location>
        <begin position="397"/>
        <end position="422"/>
    </location>
</feature>
<feature type="transmembrane region" description="Helical" evidence="11">
    <location>
        <begin position="42"/>
        <end position="62"/>
    </location>
</feature>
<evidence type="ECO:0000256" key="10">
    <source>
        <dbReference type="ARBA" id="ARBA00023201"/>
    </source>
</evidence>
<keyword evidence="6 11" id="KW-1133">Transmembrane helix</keyword>
<dbReference type="GO" id="GO:0006885">
    <property type="term" value="P:regulation of pH"/>
    <property type="evidence" value="ECO:0007669"/>
    <property type="project" value="UniProtKB-UniRule"/>
</dbReference>
<feature type="transmembrane region" description="Helical" evidence="11">
    <location>
        <begin position="208"/>
        <end position="224"/>
    </location>
</feature>
<keyword evidence="4 11" id="KW-1003">Cell membrane</keyword>
<feature type="transmembrane region" description="Helical" evidence="11">
    <location>
        <begin position="434"/>
        <end position="453"/>
    </location>
</feature>
<dbReference type="GO" id="GO:0015385">
    <property type="term" value="F:sodium:proton antiporter activity"/>
    <property type="evidence" value="ECO:0007669"/>
    <property type="project" value="UniProtKB-UniRule"/>
</dbReference>
<evidence type="ECO:0000256" key="8">
    <source>
        <dbReference type="ARBA" id="ARBA00023065"/>
    </source>
</evidence>
<comment type="catalytic activity">
    <reaction evidence="11">
        <text>Na(+)(in) + 2 H(+)(out) = Na(+)(out) + 2 H(+)(in)</text>
        <dbReference type="Rhea" id="RHEA:29251"/>
        <dbReference type="ChEBI" id="CHEBI:15378"/>
        <dbReference type="ChEBI" id="CHEBI:29101"/>
    </reaction>
</comment>
<dbReference type="Pfam" id="PF06965">
    <property type="entry name" value="Na_H_antiport_1"/>
    <property type="match status" value="1"/>
</dbReference>
<dbReference type="AlphaFoldDB" id="A0A9E6SVA3"/>
<keyword evidence="10 11" id="KW-0739">Sodium transport</keyword>
<evidence type="ECO:0000313" key="12">
    <source>
        <dbReference type="EMBL" id="NHM14889.1"/>
    </source>
</evidence>
<keyword evidence="14" id="KW-1185">Reference proteome</keyword>
<dbReference type="HAMAP" id="MF_01844">
    <property type="entry name" value="NhaA"/>
    <property type="match status" value="1"/>
</dbReference>
<dbReference type="NCBIfam" id="TIGR00773">
    <property type="entry name" value="NhaA"/>
    <property type="match status" value="1"/>
</dbReference>
<evidence type="ECO:0000313" key="14">
    <source>
        <dbReference type="Proteomes" id="UP000636394"/>
    </source>
</evidence>
<protein>
    <recommendedName>
        <fullName evidence="11">Na(+)/H(+) antiporter NhaA</fullName>
    </recommendedName>
    <alternativeName>
        <fullName evidence="11">Sodium/proton antiporter NhaA</fullName>
    </alternativeName>
</protein>
<keyword evidence="9 11" id="KW-0472">Membrane</keyword>
<feature type="transmembrane region" description="Helical" evidence="11">
    <location>
        <begin position="361"/>
        <end position="385"/>
    </location>
</feature>
<gene>
    <name evidence="11 13" type="primary">nhaA</name>
    <name evidence="12" type="ORF">GMI68_09000</name>
    <name evidence="13" type="ORF">J7S26_06740</name>
</gene>
<evidence type="ECO:0000256" key="5">
    <source>
        <dbReference type="ARBA" id="ARBA00022692"/>
    </source>
</evidence>